<dbReference type="GO" id="GO:0005886">
    <property type="term" value="C:plasma membrane"/>
    <property type="evidence" value="ECO:0007669"/>
    <property type="project" value="UniProtKB-SubCell"/>
</dbReference>
<keyword evidence="5 7" id="KW-1133">Transmembrane helix</keyword>
<evidence type="ECO:0000256" key="3">
    <source>
        <dbReference type="ARBA" id="ARBA00022475"/>
    </source>
</evidence>
<evidence type="ECO:0000256" key="6">
    <source>
        <dbReference type="ARBA" id="ARBA00023136"/>
    </source>
</evidence>
<keyword evidence="3" id="KW-1003">Cell membrane</keyword>
<feature type="transmembrane region" description="Helical" evidence="7">
    <location>
        <begin position="9"/>
        <end position="26"/>
    </location>
</feature>
<proteinExistence type="predicted"/>
<keyword evidence="2" id="KW-0813">Transport</keyword>
<dbReference type="InterPro" id="IPR006726">
    <property type="entry name" value="PHBA_efflux_AaeB/fusaric-R"/>
</dbReference>
<dbReference type="AlphaFoldDB" id="A0A1B9R0B2"/>
<feature type="transmembrane region" description="Helical" evidence="7">
    <location>
        <begin position="104"/>
        <end position="122"/>
    </location>
</feature>
<gene>
    <name evidence="8" type="ORF">A6E14_08170</name>
</gene>
<evidence type="ECO:0000256" key="5">
    <source>
        <dbReference type="ARBA" id="ARBA00022989"/>
    </source>
</evidence>
<dbReference type="Proteomes" id="UP000093173">
    <property type="component" value="Unassembled WGS sequence"/>
</dbReference>
<dbReference type="EMBL" id="MAJZ01000392">
    <property type="protein sequence ID" value="OCH77184.1"/>
    <property type="molecule type" value="Genomic_DNA"/>
</dbReference>
<name>A0A1B9R0B2_9VIBR</name>
<accession>A0A1B9R0B2</accession>
<dbReference type="PANTHER" id="PTHR30509:SF9">
    <property type="entry name" value="MULTIDRUG RESISTANCE PROTEIN MDTO"/>
    <property type="match status" value="1"/>
</dbReference>
<dbReference type="PANTHER" id="PTHR30509">
    <property type="entry name" value="P-HYDROXYBENZOIC ACID EFFLUX PUMP SUBUNIT-RELATED"/>
    <property type="match status" value="1"/>
</dbReference>
<feature type="transmembrane region" description="Helical" evidence="7">
    <location>
        <begin position="134"/>
        <end position="153"/>
    </location>
</feature>
<evidence type="ECO:0008006" key="10">
    <source>
        <dbReference type="Google" id="ProtNLM"/>
    </source>
</evidence>
<dbReference type="RefSeq" id="WP_065576654.1">
    <property type="nucleotide sequence ID" value="NZ_JBNGCH010000392.1"/>
</dbReference>
<evidence type="ECO:0000256" key="7">
    <source>
        <dbReference type="SAM" id="Phobius"/>
    </source>
</evidence>
<evidence type="ECO:0000313" key="9">
    <source>
        <dbReference type="Proteomes" id="UP000093173"/>
    </source>
</evidence>
<keyword evidence="9" id="KW-1185">Reference proteome</keyword>
<reference evidence="9" key="1">
    <citation type="submission" date="2016-06" db="EMBL/GenBank/DDBJ databases">
        <authorList>
            <person name="Hehemann J.-H."/>
            <person name="Arevalo P."/>
            <person name="Datta M.S."/>
            <person name="Polz M.F."/>
        </authorList>
    </citation>
    <scope>NUCLEOTIDE SEQUENCE [LARGE SCALE GENOMIC DNA]</scope>
    <source>
        <strain evidence="9">9CSC122</strain>
    </source>
</reference>
<comment type="caution">
    <text evidence="8">The sequence shown here is derived from an EMBL/GenBank/DDBJ whole genome shotgun (WGS) entry which is preliminary data.</text>
</comment>
<dbReference type="GO" id="GO:0022857">
    <property type="term" value="F:transmembrane transporter activity"/>
    <property type="evidence" value="ECO:0007669"/>
    <property type="project" value="InterPro"/>
</dbReference>
<evidence type="ECO:0000256" key="1">
    <source>
        <dbReference type="ARBA" id="ARBA00004651"/>
    </source>
</evidence>
<feature type="transmembrane region" description="Helical" evidence="7">
    <location>
        <begin position="393"/>
        <end position="410"/>
    </location>
</feature>
<evidence type="ECO:0000313" key="8">
    <source>
        <dbReference type="EMBL" id="OCH77184.1"/>
    </source>
</evidence>
<keyword evidence="4 7" id="KW-0812">Transmembrane</keyword>
<evidence type="ECO:0000256" key="4">
    <source>
        <dbReference type="ARBA" id="ARBA00022692"/>
    </source>
</evidence>
<feature type="transmembrane region" description="Helical" evidence="7">
    <location>
        <begin position="58"/>
        <end position="75"/>
    </location>
</feature>
<feature type="transmembrane region" description="Helical" evidence="7">
    <location>
        <begin position="32"/>
        <end position="51"/>
    </location>
</feature>
<dbReference type="Pfam" id="PF04632">
    <property type="entry name" value="FUSC"/>
    <property type="match status" value="1"/>
</dbReference>
<feature type="transmembrane region" description="Helical" evidence="7">
    <location>
        <begin position="81"/>
        <end position="97"/>
    </location>
</feature>
<keyword evidence="6 7" id="KW-0472">Membrane</keyword>
<comment type="subcellular location">
    <subcellularLocation>
        <location evidence="1">Cell membrane</location>
        <topology evidence="1">Multi-pass membrane protein</topology>
    </subcellularLocation>
</comment>
<protein>
    <recommendedName>
        <fullName evidence="10">Fusaric acid resistance protein</fullName>
    </recommendedName>
</protein>
<evidence type="ECO:0000256" key="2">
    <source>
        <dbReference type="ARBA" id="ARBA00022448"/>
    </source>
</evidence>
<organism evidence="8 9">
    <name type="scientific">Vibrio genomosp. F10</name>
    <dbReference type="NCBI Taxonomy" id="723171"/>
    <lineage>
        <taxon>Bacteria</taxon>
        <taxon>Pseudomonadati</taxon>
        <taxon>Pseudomonadota</taxon>
        <taxon>Gammaproteobacteria</taxon>
        <taxon>Vibrionales</taxon>
        <taxon>Vibrionaceae</taxon>
        <taxon>Vibrio</taxon>
    </lineage>
</organism>
<sequence>MYSESTKEAIKVGIAVSFAIITALWLGWDKPYWAAITVFIVAANESYSHAVKKGQNRILGTMLGTGYAIFLLIMFAQEHVLFVFFLTMFLALCVFMSSHNRLGYAFTIGFVVCTVVSCIGGFDSVTTFNIAVLRFQETVLGVIVYTLVFRFIWPRKTEDLFFSLIRDTVSQLHQCAGFELDTLRHEKGHGLRGGHNLNNRRQWEESQNALHRRLAKLNDILSLPLNGSHRLHEERATWQLIVRAITHIDFLLELHHNTQASSAVQAHIAEGHALLSLSLMSPKSTRTKLAAWLSKVETHYPLPDLPSSAFSVPLKQRLISAAKAVSIQLTCFALWILLPIPGGYIMPMVASIFANILVTLPDNAIKHASFGVLAWGVIFLAEYVLIMPELTETWQLAGFYFVNSILVWKVGSIPDLAIQKVLGGNLLVVFTMGALQLTPSYEIVTPLMMIICVFVALAVSSFYIRLFQTRIELASS</sequence>
<feature type="transmembrane region" description="Helical" evidence="7">
    <location>
        <begin position="443"/>
        <end position="464"/>
    </location>
</feature>
<feature type="transmembrane region" description="Helical" evidence="7">
    <location>
        <begin position="368"/>
        <end position="387"/>
    </location>
</feature>